<feature type="compositionally biased region" description="Acidic residues" evidence="1">
    <location>
        <begin position="45"/>
        <end position="59"/>
    </location>
</feature>
<proteinExistence type="predicted"/>
<keyword evidence="3" id="KW-1185">Reference proteome</keyword>
<comment type="caution">
    <text evidence="2">The sequence shown here is derived from an EMBL/GenBank/DDBJ whole genome shotgun (WGS) entry which is preliminary data.</text>
</comment>
<accession>A0ABQ2JM09</accession>
<gene>
    <name evidence="2" type="ORF">GCM10011349_20080</name>
</gene>
<reference evidence="3" key="1">
    <citation type="journal article" date="2019" name="Int. J. Syst. Evol. Microbiol.">
        <title>The Global Catalogue of Microorganisms (GCM) 10K type strain sequencing project: providing services to taxonomists for standard genome sequencing and annotation.</title>
        <authorList>
            <consortium name="The Broad Institute Genomics Platform"/>
            <consortium name="The Broad Institute Genome Sequencing Center for Infectious Disease"/>
            <person name="Wu L."/>
            <person name="Ma J."/>
        </authorList>
    </citation>
    <scope>NUCLEOTIDE SEQUENCE [LARGE SCALE GENOMIC DNA]</scope>
    <source>
        <strain evidence="3">CGMCC 1.6784</strain>
    </source>
</reference>
<dbReference type="EMBL" id="BMLK01000008">
    <property type="protein sequence ID" value="GGN49451.1"/>
    <property type="molecule type" value="Genomic_DNA"/>
</dbReference>
<dbReference type="Proteomes" id="UP000605099">
    <property type="component" value="Unassembled WGS sequence"/>
</dbReference>
<evidence type="ECO:0000313" key="3">
    <source>
        <dbReference type="Proteomes" id="UP000605099"/>
    </source>
</evidence>
<feature type="region of interest" description="Disordered" evidence="1">
    <location>
        <begin position="39"/>
        <end position="59"/>
    </location>
</feature>
<evidence type="ECO:0000313" key="2">
    <source>
        <dbReference type="EMBL" id="GGN49451.1"/>
    </source>
</evidence>
<sequence>MLAGAALCYAPAMVVSLADLLDEAIAAVERAEIMRQMREAGIELPEGEDEPTPPEAPQD</sequence>
<name>A0ABQ2JM09_9SPHN</name>
<dbReference type="RefSeq" id="WP_188819547.1">
    <property type="nucleotide sequence ID" value="NZ_BMLK01000008.1"/>
</dbReference>
<protein>
    <submittedName>
        <fullName evidence="2">Uncharacterized protein</fullName>
    </submittedName>
</protein>
<evidence type="ECO:0000256" key="1">
    <source>
        <dbReference type="SAM" id="MobiDB-lite"/>
    </source>
</evidence>
<organism evidence="2 3">
    <name type="scientific">Novosphingobium indicum</name>
    <dbReference type="NCBI Taxonomy" id="462949"/>
    <lineage>
        <taxon>Bacteria</taxon>
        <taxon>Pseudomonadati</taxon>
        <taxon>Pseudomonadota</taxon>
        <taxon>Alphaproteobacteria</taxon>
        <taxon>Sphingomonadales</taxon>
        <taxon>Sphingomonadaceae</taxon>
        <taxon>Novosphingobium</taxon>
    </lineage>
</organism>